<keyword evidence="1" id="KW-0285">Flavoprotein</keyword>
<dbReference type="EC" id="1.-.-.-" evidence="6"/>
<feature type="domain" description="Luciferase-like" evidence="5">
    <location>
        <begin position="5"/>
        <end position="236"/>
    </location>
</feature>
<dbReference type="NCBIfam" id="TIGR03560">
    <property type="entry name" value="F420_Rv1855c"/>
    <property type="match status" value="1"/>
</dbReference>
<dbReference type="RefSeq" id="WP_317786338.1">
    <property type="nucleotide sequence ID" value="NZ_AP028461.1"/>
</dbReference>
<keyword evidence="7" id="KW-1185">Reference proteome</keyword>
<dbReference type="PANTHER" id="PTHR42847">
    <property type="entry name" value="ALKANESULFONATE MONOOXYGENASE"/>
    <property type="match status" value="1"/>
</dbReference>
<keyword evidence="4" id="KW-0503">Monooxygenase</keyword>
<comment type="caution">
    <text evidence="6">The sequence shown here is derived from an EMBL/GenBank/DDBJ whole genome shotgun (WGS) entry which is preliminary data.</text>
</comment>
<dbReference type="GO" id="GO:0016491">
    <property type="term" value="F:oxidoreductase activity"/>
    <property type="evidence" value="ECO:0007669"/>
    <property type="project" value="UniProtKB-KW"/>
</dbReference>
<dbReference type="EMBL" id="JBHTMK010000014">
    <property type="protein sequence ID" value="MFD1365982.1"/>
    <property type="molecule type" value="Genomic_DNA"/>
</dbReference>
<dbReference type="Pfam" id="PF00296">
    <property type="entry name" value="Bac_luciferase"/>
    <property type="match status" value="1"/>
</dbReference>
<dbReference type="InterPro" id="IPR050172">
    <property type="entry name" value="SsuD_RutA_monooxygenase"/>
</dbReference>
<keyword evidence="3 6" id="KW-0560">Oxidoreductase</keyword>
<keyword evidence="2" id="KW-0288">FMN</keyword>
<proteinExistence type="predicted"/>
<gene>
    <name evidence="6" type="ORF">ACFQ5G_11555</name>
</gene>
<evidence type="ECO:0000256" key="1">
    <source>
        <dbReference type="ARBA" id="ARBA00022630"/>
    </source>
</evidence>
<protein>
    <submittedName>
        <fullName evidence="6">LLM class F420-dependent oxidoreductase</fullName>
        <ecNumber evidence="6">1.-.-.-</ecNumber>
    </submittedName>
</protein>
<evidence type="ECO:0000259" key="5">
    <source>
        <dbReference type="Pfam" id="PF00296"/>
    </source>
</evidence>
<dbReference type="PANTHER" id="PTHR42847:SF8">
    <property type="entry name" value="CONSERVED PROTEIN"/>
    <property type="match status" value="1"/>
</dbReference>
<dbReference type="InterPro" id="IPR019952">
    <property type="entry name" value="F420_OxRdatse_Rv1855c_pred"/>
</dbReference>
<reference evidence="7" key="1">
    <citation type="journal article" date="2019" name="Int. J. Syst. Evol. Microbiol.">
        <title>The Global Catalogue of Microorganisms (GCM) 10K type strain sequencing project: providing services to taxonomists for standard genome sequencing and annotation.</title>
        <authorList>
            <consortium name="The Broad Institute Genomics Platform"/>
            <consortium name="The Broad Institute Genome Sequencing Center for Infectious Disease"/>
            <person name="Wu L."/>
            <person name="Ma J."/>
        </authorList>
    </citation>
    <scope>NUCLEOTIDE SEQUENCE [LARGE SCALE GENOMIC DNA]</scope>
    <source>
        <strain evidence="7">CCM 7526</strain>
    </source>
</reference>
<sequence length="293" mass="32923">MSIGFGVFVPQGWRMDLVEIADPVEQYEAMTAVAKVADAGPWDSIWVYDHFHTVPEPTMNTTFEAWTVTSTLARDTSRVNIGQMVGCNGYRHPALYAKIASTVDVASHGRLYAGLGAGWYEHEWKAYGYEWADVPERMAAFREAVEIVHKMWTEDEPVFTGKHYRIDKPINEPKGVRKPHPSFWLGGGGEKVTLKLVAQYADGANFGNGDPEIFQQKAAVLRAHCDRLDRDYDRIIKSTGYPVDLSLSSAEHIAKLEKLAEAGADYVIVYIPRVAYDHEPLLRFAEEVIPQFS</sequence>
<accession>A0ABW4A755</accession>
<evidence type="ECO:0000256" key="2">
    <source>
        <dbReference type="ARBA" id="ARBA00022643"/>
    </source>
</evidence>
<dbReference type="InterPro" id="IPR011251">
    <property type="entry name" value="Luciferase-like_dom"/>
</dbReference>
<evidence type="ECO:0000313" key="7">
    <source>
        <dbReference type="Proteomes" id="UP001597183"/>
    </source>
</evidence>
<dbReference type="Proteomes" id="UP001597183">
    <property type="component" value="Unassembled WGS sequence"/>
</dbReference>
<name>A0ABW4A755_9ACTN</name>
<evidence type="ECO:0000256" key="3">
    <source>
        <dbReference type="ARBA" id="ARBA00023002"/>
    </source>
</evidence>
<dbReference type="SUPFAM" id="SSF51679">
    <property type="entry name" value="Bacterial luciferase-like"/>
    <property type="match status" value="1"/>
</dbReference>
<evidence type="ECO:0000256" key="4">
    <source>
        <dbReference type="ARBA" id="ARBA00023033"/>
    </source>
</evidence>
<dbReference type="InterPro" id="IPR036661">
    <property type="entry name" value="Luciferase-like_sf"/>
</dbReference>
<organism evidence="6 7">
    <name type="scientific">Actinoplanes sichuanensis</name>
    <dbReference type="NCBI Taxonomy" id="512349"/>
    <lineage>
        <taxon>Bacteria</taxon>
        <taxon>Bacillati</taxon>
        <taxon>Actinomycetota</taxon>
        <taxon>Actinomycetes</taxon>
        <taxon>Micromonosporales</taxon>
        <taxon>Micromonosporaceae</taxon>
        <taxon>Actinoplanes</taxon>
    </lineage>
</organism>
<dbReference type="Gene3D" id="3.20.20.30">
    <property type="entry name" value="Luciferase-like domain"/>
    <property type="match status" value="1"/>
</dbReference>
<evidence type="ECO:0000313" key="6">
    <source>
        <dbReference type="EMBL" id="MFD1365982.1"/>
    </source>
</evidence>